<dbReference type="GO" id="GO:0008270">
    <property type="term" value="F:zinc ion binding"/>
    <property type="evidence" value="ECO:0007669"/>
    <property type="project" value="InterPro"/>
</dbReference>
<dbReference type="AlphaFoldDB" id="A0A2D4EJN5"/>
<evidence type="ECO:0000256" key="1">
    <source>
        <dbReference type="SAM" id="MobiDB-lite"/>
    </source>
</evidence>
<protein>
    <recommendedName>
        <fullName evidence="3">CCHC-type domain-containing protein</fullName>
    </recommendedName>
</protein>
<feature type="compositionally biased region" description="Polar residues" evidence="1">
    <location>
        <begin position="48"/>
        <end position="58"/>
    </location>
</feature>
<dbReference type="EMBL" id="IACJ01005755">
    <property type="protein sequence ID" value="LAA35275.1"/>
    <property type="molecule type" value="Transcribed_RNA"/>
</dbReference>
<reference evidence="2" key="2">
    <citation type="submission" date="2017-11" db="EMBL/GenBank/DDBJ databases">
        <title>Coralsnake Venomics: Analyses of Venom Gland Transcriptomes and Proteomes of Six Brazilian Taxa.</title>
        <authorList>
            <person name="Aird S.D."/>
            <person name="Jorge da Silva N."/>
            <person name="Qiu L."/>
            <person name="Villar-Briones A."/>
            <person name="Aparecida-Saddi V."/>
            <person name="Campos-Telles M.P."/>
            <person name="Grau M."/>
            <person name="Mikheyev A.S."/>
        </authorList>
    </citation>
    <scope>NUCLEOTIDE SEQUENCE</scope>
    <source>
        <tissue evidence="2">Venom_gland</tissue>
    </source>
</reference>
<feature type="region of interest" description="Disordered" evidence="1">
    <location>
        <begin position="1"/>
        <end position="24"/>
    </location>
</feature>
<reference evidence="2" key="1">
    <citation type="submission" date="2017-07" db="EMBL/GenBank/DDBJ databases">
        <authorList>
            <person name="Mikheyev A."/>
            <person name="Grau M."/>
        </authorList>
    </citation>
    <scope>NUCLEOTIDE SEQUENCE</scope>
    <source>
        <tissue evidence="2">Venom_gland</tissue>
    </source>
</reference>
<feature type="region of interest" description="Disordered" evidence="1">
    <location>
        <begin position="36"/>
        <end position="83"/>
    </location>
</feature>
<evidence type="ECO:0008006" key="3">
    <source>
        <dbReference type="Google" id="ProtNLM"/>
    </source>
</evidence>
<dbReference type="SUPFAM" id="SSF57756">
    <property type="entry name" value="Retrovirus zinc finger-like domains"/>
    <property type="match status" value="1"/>
</dbReference>
<sequence length="173" mass="20104">MMATSHLRGPPASRAPARRDYRGRVHVPRMPRCFNYNRMGHTSRDCPQRTQAPTTYQPRGTDFRRGSGRGQRRRGPKSDPDSSLLTLAIINDPEALPKYDRRFLWTLDSGAAYTSPTERNFLQSCMNLNLNWVNFILLQIILSKLKEKELFLLQNLTHTFLMFIMFQLQTAIF</sequence>
<accession>A0A2D4EJN5</accession>
<evidence type="ECO:0000313" key="2">
    <source>
        <dbReference type="EMBL" id="LAA35275.1"/>
    </source>
</evidence>
<proteinExistence type="predicted"/>
<feature type="compositionally biased region" description="Basic residues" evidence="1">
    <location>
        <begin position="66"/>
        <end position="75"/>
    </location>
</feature>
<dbReference type="GO" id="GO:0003676">
    <property type="term" value="F:nucleic acid binding"/>
    <property type="evidence" value="ECO:0007669"/>
    <property type="project" value="InterPro"/>
</dbReference>
<dbReference type="Gene3D" id="4.10.60.10">
    <property type="entry name" value="Zinc finger, CCHC-type"/>
    <property type="match status" value="1"/>
</dbReference>
<organism evidence="2">
    <name type="scientific">Micrurus corallinus</name>
    <name type="common">Brazilian coral snake</name>
    <dbReference type="NCBI Taxonomy" id="54390"/>
    <lineage>
        <taxon>Eukaryota</taxon>
        <taxon>Metazoa</taxon>
        <taxon>Chordata</taxon>
        <taxon>Craniata</taxon>
        <taxon>Vertebrata</taxon>
        <taxon>Euteleostomi</taxon>
        <taxon>Lepidosauria</taxon>
        <taxon>Squamata</taxon>
        <taxon>Bifurcata</taxon>
        <taxon>Unidentata</taxon>
        <taxon>Episquamata</taxon>
        <taxon>Toxicofera</taxon>
        <taxon>Serpentes</taxon>
        <taxon>Colubroidea</taxon>
        <taxon>Elapidae</taxon>
        <taxon>Elapinae</taxon>
        <taxon>Micrurus</taxon>
    </lineage>
</organism>
<name>A0A2D4EJN5_MICCO</name>
<dbReference type="InterPro" id="IPR036875">
    <property type="entry name" value="Znf_CCHC_sf"/>
</dbReference>